<dbReference type="Pfam" id="PF05649">
    <property type="entry name" value="Peptidase_M13_N"/>
    <property type="match status" value="1"/>
</dbReference>
<dbReference type="GO" id="GO:0016485">
    <property type="term" value="P:protein processing"/>
    <property type="evidence" value="ECO:0007669"/>
    <property type="project" value="TreeGrafter"/>
</dbReference>
<comment type="caution">
    <text evidence="11">The sequence shown here is derived from an EMBL/GenBank/DDBJ whole genome shotgun (WGS) entry which is preliminary data.</text>
</comment>
<evidence type="ECO:0000259" key="9">
    <source>
        <dbReference type="Pfam" id="PF01431"/>
    </source>
</evidence>
<keyword evidence="6" id="KW-0862">Zinc</keyword>
<feature type="signal peptide" evidence="8">
    <location>
        <begin position="1"/>
        <end position="22"/>
    </location>
</feature>
<dbReference type="EMBL" id="JACHHY010000004">
    <property type="protein sequence ID" value="MBB5017624.1"/>
    <property type="molecule type" value="Genomic_DNA"/>
</dbReference>
<gene>
    <name evidence="11" type="ORF">HNQ59_000893</name>
</gene>
<dbReference type="PANTHER" id="PTHR11733">
    <property type="entry name" value="ZINC METALLOPROTEASE FAMILY M13 NEPRILYSIN-RELATED"/>
    <property type="match status" value="1"/>
</dbReference>
<feature type="domain" description="Peptidase M13 N-terminal" evidence="10">
    <location>
        <begin position="38"/>
        <end position="414"/>
    </location>
</feature>
<evidence type="ECO:0000256" key="2">
    <source>
        <dbReference type="ARBA" id="ARBA00007357"/>
    </source>
</evidence>
<keyword evidence="5 11" id="KW-0378">Hydrolase</keyword>
<dbReference type="GO" id="GO:0005886">
    <property type="term" value="C:plasma membrane"/>
    <property type="evidence" value="ECO:0007669"/>
    <property type="project" value="TreeGrafter"/>
</dbReference>
<comment type="cofactor">
    <cofactor evidence="1">
        <name>Zn(2+)</name>
        <dbReference type="ChEBI" id="CHEBI:29105"/>
    </cofactor>
</comment>
<feature type="domain" description="Peptidase M13 C-terminal" evidence="9">
    <location>
        <begin position="466"/>
        <end position="666"/>
    </location>
</feature>
<keyword evidence="4" id="KW-0479">Metal-binding</keyword>
<protein>
    <submittedName>
        <fullName evidence="11">Putative endopeptidase</fullName>
        <ecNumber evidence="11">3.4.24.-</ecNumber>
    </submittedName>
</protein>
<dbReference type="AlphaFoldDB" id="A0A840MEC0"/>
<dbReference type="PANTHER" id="PTHR11733:SF167">
    <property type="entry name" value="FI17812P1-RELATED"/>
    <property type="match status" value="1"/>
</dbReference>
<name>A0A840MEC0_9PROT</name>
<evidence type="ECO:0000256" key="3">
    <source>
        <dbReference type="ARBA" id="ARBA00022670"/>
    </source>
</evidence>
<sequence length="670" mass="75119">MRQYKLTALLLAALWATPAAFAQSGVDQAGIDPNTRAQDDLFRAANGNWLATTEIPADRAGWGSFSVLNEQSKQRLRDMILALVAAEQTPGSEADKIAKFHRAYMNTDAVQKQALSAISPWLDRIDALKDKDELARLLGEMSRAGLSGPIDVYVQQDRKQSDRYLAHMSQAGLGLPERDYYLKKDARFKQARSAYQQYLTQLMTLSGESRASQKAADVLAFETRLATVNWDATTNQDATKTYNKRALDRLNKEAPGMNWSVFLDAAGLATAGEANIEQPSYMAGLAKLLAKAPLATWQTYLKVRLLDNAAPYLHRPFEEAAFKFHDQALSGTPQEKPRIKKAVEAAEGSLGEALGKLYVERYFPADSKKRVEQMVENLMTAYRQSIDNLSWMTPATKEKAREKLSKYQVKIGYPNKWRDYSKLEIKDDDLAGNMLRVQRFKQDFQLAHLGQPVDREEWGMTPQTVNAYYSPNQNEIVFPAAILQPPFFNAEADDAVNYGAIGAIIGHEISHGFDTEGSKFDGNGNLVNWWQPADRAAFEKLADQLVAQYNRYEVLPGKFVNGRLTVTENIADLSGLQIAYKAYHLSLNGQPAPKIDGYTGDQRFFLGWAQGWRAKLREPLMLKLLVSDPHSPGHFRTNGAALNTDSFHEAFGTKQGDKMFKPQAERIRIW</sequence>
<evidence type="ECO:0000256" key="8">
    <source>
        <dbReference type="SAM" id="SignalP"/>
    </source>
</evidence>
<dbReference type="Gene3D" id="1.10.1380.10">
    <property type="entry name" value="Neutral endopeptidase , domain2"/>
    <property type="match status" value="1"/>
</dbReference>
<dbReference type="InterPro" id="IPR024079">
    <property type="entry name" value="MetalloPept_cat_dom_sf"/>
</dbReference>
<dbReference type="InterPro" id="IPR042089">
    <property type="entry name" value="Peptidase_M13_dom_2"/>
</dbReference>
<evidence type="ECO:0000313" key="12">
    <source>
        <dbReference type="Proteomes" id="UP000575898"/>
    </source>
</evidence>
<keyword evidence="12" id="KW-1185">Reference proteome</keyword>
<evidence type="ECO:0000256" key="4">
    <source>
        <dbReference type="ARBA" id="ARBA00022723"/>
    </source>
</evidence>
<evidence type="ECO:0000256" key="5">
    <source>
        <dbReference type="ARBA" id="ARBA00022801"/>
    </source>
</evidence>
<dbReference type="Proteomes" id="UP000575898">
    <property type="component" value="Unassembled WGS sequence"/>
</dbReference>
<dbReference type="GO" id="GO:0004222">
    <property type="term" value="F:metalloendopeptidase activity"/>
    <property type="evidence" value="ECO:0007669"/>
    <property type="project" value="InterPro"/>
</dbReference>
<dbReference type="RefSeq" id="WP_184035721.1">
    <property type="nucleotide sequence ID" value="NZ_JACHHY010000004.1"/>
</dbReference>
<accession>A0A840MEC0</accession>
<dbReference type="InterPro" id="IPR000718">
    <property type="entry name" value="Peptidase_M13"/>
</dbReference>
<keyword evidence="7" id="KW-0482">Metalloprotease</keyword>
<dbReference type="Pfam" id="PF01431">
    <property type="entry name" value="Peptidase_M13"/>
    <property type="match status" value="1"/>
</dbReference>
<evidence type="ECO:0000256" key="7">
    <source>
        <dbReference type="ARBA" id="ARBA00023049"/>
    </source>
</evidence>
<proteinExistence type="inferred from homology"/>
<dbReference type="InterPro" id="IPR008753">
    <property type="entry name" value="Peptidase_M13_N"/>
</dbReference>
<feature type="chain" id="PRO_5032872702" evidence="8">
    <location>
        <begin position="23"/>
        <end position="670"/>
    </location>
</feature>
<evidence type="ECO:0000313" key="11">
    <source>
        <dbReference type="EMBL" id="MBB5017624.1"/>
    </source>
</evidence>
<evidence type="ECO:0000256" key="1">
    <source>
        <dbReference type="ARBA" id="ARBA00001947"/>
    </source>
</evidence>
<dbReference type="PROSITE" id="PS51885">
    <property type="entry name" value="NEPRILYSIN"/>
    <property type="match status" value="1"/>
</dbReference>
<dbReference type="GO" id="GO:0046872">
    <property type="term" value="F:metal ion binding"/>
    <property type="evidence" value="ECO:0007669"/>
    <property type="project" value="UniProtKB-KW"/>
</dbReference>
<dbReference type="CDD" id="cd08662">
    <property type="entry name" value="M13"/>
    <property type="match status" value="1"/>
</dbReference>
<reference evidence="11 12" key="1">
    <citation type="submission" date="2020-08" db="EMBL/GenBank/DDBJ databases">
        <title>Genomic Encyclopedia of Type Strains, Phase IV (KMG-IV): sequencing the most valuable type-strain genomes for metagenomic binning, comparative biology and taxonomic classification.</title>
        <authorList>
            <person name="Goeker M."/>
        </authorList>
    </citation>
    <scope>NUCLEOTIDE SEQUENCE [LARGE SCALE GENOMIC DNA]</scope>
    <source>
        <strain evidence="11 12">DSM 27165</strain>
    </source>
</reference>
<evidence type="ECO:0000259" key="10">
    <source>
        <dbReference type="Pfam" id="PF05649"/>
    </source>
</evidence>
<dbReference type="SUPFAM" id="SSF55486">
    <property type="entry name" value="Metalloproteases ('zincins'), catalytic domain"/>
    <property type="match status" value="1"/>
</dbReference>
<dbReference type="Gene3D" id="3.40.390.10">
    <property type="entry name" value="Collagenase (Catalytic Domain)"/>
    <property type="match status" value="1"/>
</dbReference>
<dbReference type="EC" id="3.4.24.-" evidence="11"/>
<evidence type="ECO:0000256" key="6">
    <source>
        <dbReference type="ARBA" id="ARBA00022833"/>
    </source>
</evidence>
<comment type="similarity">
    <text evidence="2">Belongs to the peptidase M13 family.</text>
</comment>
<dbReference type="InterPro" id="IPR018497">
    <property type="entry name" value="Peptidase_M13_C"/>
</dbReference>
<keyword evidence="3" id="KW-0645">Protease</keyword>
<organism evidence="11 12">
    <name type="scientific">Chitinivorax tropicus</name>
    <dbReference type="NCBI Taxonomy" id="714531"/>
    <lineage>
        <taxon>Bacteria</taxon>
        <taxon>Pseudomonadati</taxon>
        <taxon>Pseudomonadota</taxon>
        <taxon>Betaproteobacteria</taxon>
        <taxon>Chitinivorax</taxon>
    </lineage>
</organism>
<dbReference type="PRINTS" id="PR00786">
    <property type="entry name" value="NEPRILYSIN"/>
</dbReference>
<keyword evidence="8" id="KW-0732">Signal</keyword>